<evidence type="ECO:0000313" key="3">
    <source>
        <dbReference type="Proteomes" id="UP000256373"/>
    </source>
</evidence>
<dbReference type="InterPro" id="IPR045788">
    <property type="entry name" value="MobC_2"/>
</dbReference>
<accession>A0A3D8YFI2</accession>
<dbReference type="RefSeq" id="WP_115829182.1">
    <property type="nucleotide sequence ID" value="NZ_QNUL01000002.1"/>
</dbReference>
<protein>
    <submittedName>
        <fullName evidence="2">Plasmid mobilization relaxosome protein MobC</fullName>
    </submittedName>
</protein>
<dbReference type="OrthoDB" id="950459at2"/>
<keyword evidence="1" id="KW-0175">Coiled coil</keyword>
<organism evidence="2 3">
    <name type="scientific">Dyadobacter luteus</name>
    <dbReference type="NCBI Taxonomy" id="2259619"/>
    <lineage>
        <taxon>Bacteria</taxon>
        <taxon>Pseudomonadati</taxon>
        <taxon>Bacteroidota</taxon>
        <taxon>Cytophagia</taxon>
        <taxon>Cytophagales</taxon>
        <taxon>Spirosomataceae</taxon>
        <taxon>Dyadobacter</taxon>
    </lineage>
</organism>
<dbReference type="Proteomes" id="UP000256373">
    <property type="component" value="Unassembled WGS sequence"/>
</dbReference>
<sequence>MKENKKVKDKWLHIRIDEVEQKQIQSLFTRSKDRKLSGYLRKVILQKPVVVTYHNQSLEDVITVLTRLQNDLNGLANNYNQAVHKLHTLRDTPEYINWLITYELDRKKLLEDVAEIKSYIRKTAELWLQS</sequence>
<dbReference type="AlphaFoldDB" id="A0A3D8YFI2"/>
<comment type="caution">
    <text evidence="2">The sequence shown here is derived from an EMBL/GenBank/DDBJ whole genome shotgun (WGS) entry which is preliminary data.</text>
</comment>
<evidence type="ECO:0000313" key="2">
    <source>
        <dbReference type="EMBL" id="REA63435.1"/>
    </source>
</evidence>
<gene>
    <name evidence="2" type="ORF">DSL64_03020</name>
</gene>
<proteinExistence type="predicted"/>
<dbReference type="Pfam" id="PF19514">
    <property type="entry name" value="MobC_2"/>
    <property type="match status" value="1"/>
</dbReference>
<feature type="coiled-coil region" evidence="1">
    <location>
        <begin position="58"/>
        <end position="85"/>
    </location>
</feature>
<keyword evidence="3" id="KW-1185">Reference proteome</keyword>
<dbReference type="EMBL" id="QNUL01000002">
    <property type="protein sequence ID" value="REA63435.1"/>
    <property type="molecule type" value="Genomic_DNA"/>
</dbReference>
<evidence type="ECO:0000256" key="1">
    <source>
        <dbReference type="SAM" id="Coils"/>
    </source>
</evidence>
<reference evidence="2 3" key="1">
    <citation type="submission" date="2018-07" db="EMBL/GenBank/DDBJ databases">
        <title>Dyadobacter roseus sp. nov., isolated from rose rhizosphere soil.</title>
        <authorList>
            <person name="Chen L."/>
        </authorList>
    </citation>
    <scope>NUCLEOTIDE SEQUENCE [LARGE SCALE GENOMIC DNA]</scope>
    <source>
        <strain evidence="2 3">RS19</strain>
    </source>
</reference>
<name>A0A3D8YFI2_9BACT</name>